<evidence type="ECO:0000256" key="3">
    <source>
        <dbReference type="ARBA" id="ARBA00022679"/>
    </source>
</evidence>
<dbReference type="GO" id="GO:0071555">
    <property type="term" value="P:cell wall organization"/>
    <property type="evidence" value="ECO:0007669"/>
    <property type="project" value="UniProtKB-UniRule"/>
</dbReference>
<comment type="pathway">
    <text evidence="1 7">Cell wall biogenesis; peptidoglycan biosynthesis.</text>
</comment>
<dbReference type="GO" id="GO:0009252">
    <property type="term" value="P:peptidoglycan biosynthetic process"/>
    <property type="evidence" value="ECO:0007669"/>
    <property type="project" value="UniProtKB-UniPathway"/>
</dbReference>
<feature type="domain" description="L,D-TPase catalytic" evidence="9">
    <location>
        <begin position="30"/>
        <end position="166"/>
    </location>
</feature>
<gene>
    <name evidence="10" type="ORF">CU102_01035</name>
</gene>
<dbReference type="AlphaFoldDB" id="A0A2P7BX28"/>
<keyword evidence="6 7" id="KW-0961">Cell wall biogenesis/degradation</keyword>
<feature type="active site" description="Proton donor/acceptor" evidence="7">
    <location>
        <position position="120"/>
    </location>
</feature>
<evidence type="ECO:0000313" key="10">
    <source>
        <dbReference type="EMBL" id="PSH70996.1"/>
    </source>
</evidence>
<dbReference type="GO" id="GO:0004180">
    <property type="term" value="F:carboxypeptidase activity"/>
    <property type="evidence" value="ECO:0007669"/>
    <property type="project" value="UniProtKB-ARBA"/>
</dbReference>
<evidence type="ECO:0000256" key="5">
    <source>
        <dbReference type="ARBA" id="ARBA00022984"/>
    </source>
</evidence>
<keyword evidence="11" id="KW-1185">Reference proteome</keyword>
<feature type="active site" description="Nucleophile" evidence="7">
    <location>
        <position position="142"/>
    </location>
</feature>
<dbReference type="PANTHER" id="PTHR36699">
    <property type="entry name" value="LD-TRANSPEPTIDASE"/>
    <property type="match status" value="1"/>
</dbReference>
<sequence>MFNLNVIISASLILASLFPAPPPAANINIDLVRVQKSERRMQLLSGETLVREYKIALGARPIGHKRWQGDERTPEGRYALDWRNPNSIAHKSIHISYPNAQDSAAAKSIGVPPGGAIMIHGAANGYGWWGWVLQLIDWTDGCIAVTNQEMDEIWTLVQDGTPIEINP</sequence>
<evidence type="ECO:0000259" key="9">
    <source>
        <dbReference type="PROSITE" id="PS52029"/>
    </source>
</evidence>
<evidence type="ECO:0000256" key="8">
    <source>
        <dbReference type="SAM" id="SignalP"/>
    </source>
</evidence>
<dbReference type="GO" id="GO:0016740">
    <property type="term" value="F:transferase activity"/>
    <property type="evidence" value="ECO:0007669"/>
    <property type="project" value="UniProtKB-KW"/>
</dbReference>
<evidence type="ECO:0000313" key="11">
    <source>
        <dbReference type="Proteomes" id="UP000241444"/>
    </source>
</evidence>
<evidence type="ECO:0000256" key="4">
    <source>
        <dbReference type="ARBA" id="ARBA00022960"/>
    </source>
</evidence>
<dbReference type="OrthoDB" id="9809748at2"/>
<dbReference type="Pfam" id="PF03734">
    <property type="entry name" value="YkuD"/>
    <property type="match status" value="1"/>
</dbReference>
<dbReference type="PANTHER" id="PTHR36699:SF1">
    <property type="entry name" value="L,D-TRANSPEPTIDASE YAFK-RELATED"/>
    <property type="match status" value="1"/>
</dbReference>
<feature type="chain" id="PRO_5015116616" description="L,D-TPase catalytic domain-containing protein" evidence="8">
    <location>
        <begin position="25"/>
        <end position="167"/>
    </location>
</feature>
<comment type="similarity">
    <text evidence="2">Belongs to the YkuD family.</text>
</comment>
<dbReference type="Gene3D" id="2.40.440.10">
    <property type="entry name" value="L,D-transpeptidase catalytic domain-like"/>
    <property type="match status" value="1"/>
</dbReference>
<keyword evidence="8" id="KW-0732">Signal</keyword>
<dbReference type="InterPro" id="IPR005490">
    <property type="entry name" value="LD_TPept_cat_dom"/>
</dbReference>
<dbReference type="UniPathway" id="UPA00219"/>
<evidence type="ECO:0000256" key="2">
    <source>
        <dbReference type="ARBA" id="ARBA00005992"/>
    </source>
</evidence>
<keyword evidence="5 7" id="KW-0573">Peptidoglycan synthesis</keyword>
<organism evidence="10 11">
    <name type="scientific">Phyllobacterium brassicacearum</name>
    <dbReference type="NCBI Taxonomy" id="314235"/>
    <lineage>
        <taxon>Bacteria</taxon>
        <taxon>Pseudomonadati</taxon>
        <taxon>Pseudomonadota</taxon>
        <taxon>Alphaproteobacteria</taxon>
        <taxon>Hyphomicrobiales</taxon>
        <taxon>Phyllobacteriaceae</taxon>
        <taxon>Phyllobacterium</taxon>
    </lineage>
</organism>
<protein>
    <recommendedName>
        <fullName evidence="9">L,D-TPase catalytic domain-containing protein</fullName>
    </recommendedName>
</protein>
<dbReference type="CDD" id="cd16913">
    <property type="entry name" value="YkuD_like"/>
    <property type="match status" value="1"/>
</dbReference>
<dbReference type="RefSeq" id="WP_106709417.1">
    <property type="nucleotide sequence ID" value="NZ_PGGO01000001.1"/>
</dbReference>
<keyword evidence="4 7" id="KW-0133">Cell shape</keyword>
<evidence type="ECO:0000256" key="6">
    <source>
        <dbReference type="ARBA" id="ARBA00023316"/>
    </source>
</evidence>
<reference evidence="11" key="1">
    <citation type="submission" date="2017-11" db="EMBL/GenBank/DDBJ databases">
        <authorList>
            <person name="Kuznetsova I."/>
            <person name="Sazanova A."/>
            <person name="Chirak E."/>
            <person name="Safronova V."/>
            <person name="Willems A."/>
        </authorList>
    </citation>
    <scope>NUCLEOTIDE SEQUENCE [LARGE SCALE GENOMIC DNA]</scope>
    <source>
        <strain evidence="11">STM 196</strain>
    </source>
</reference>
<keyword evidence="3" id="KW-0808">Transferase</keyword>
<name>A0A2P7BX28_9HYPH</name>
<accession>A0A2P7BX28</accession>
<proteinExistence type="inferred from homology"/>
<evidence type="ECO:0000256" key="7">
    <source>
        <dbReference type="PROSITE-ProRule" id="PRU01373"/>
    </source>
</evidence>
<dbReference type="GO" id="GO:0008360">
    <property type="term" value="P:regulation of cell shape"/>
    <property type="evidence" value="ECO:0007669"/>
    <property type="project" value="UniProtKB-UniRule"/>
</dbReference>
<feature type="signal peptide" evidence="8">
    <location>
        <begin position="1"/>
        <end position="24"/>
    </location>
</feature>
<dbReference type="SUPFAM" id="SSF141523">
    <property type="entry name" value="L,D-transpeptidase catalytic domain-like"/>
    <property type="match status" value="1"/>
</dbReference>
<dbReference type="InterPro" id="IPR038063">
    <property type="entry name" value="Transpep_catalytic_dom"/>
</dbReference>
<evidence type="ECO:0000256" key="1">
    <source>
        <dbReference type="ARBA" id="ARBA00004752"/>
    </source>
</evidence>
<dbReference type="PROSITE" id="PS52029">
    <property type="entry name" value="LD_TPASE"/>
    <property type="match status" value="1"/>
</dbReference>
<dbReference type="Proteomes" id="UP000241444">
    <property type="component" value="Unassembled WGS sequence"/>
</dbReference>
<dbReference type="EMBL" id="PGGO01000001">
    <property type="protein sequence ID" value="PSH70996.1"/>
    <property type="molecule type" value="Genomic_DNA"/>
</dbReference>
<comment type="caution">
    <text evidence="10">The sequence shown here is derived from an EMBL/GenBank/DDBJ whole genome shotgun (WGS) entry which is preliminary data.</text>
</comment>